<dbReference type="InterPro" id="IPR036047">
    <property type="entry name" value="F-box-like_dom_sf"/>
</dbReference>
<accession>A0ABD1HM65</accession>
<dbReference type="Pfam" id="PF07734">
    <property type="entry name" value="FBA_1"/>
    <property type="match status" value="1"/>
</dbReference>
<evidence type="ECO:0000313" key="2">
    <source>
        <dbReference type="EMBL" id="KAL1557563.1"/>
    </source>
</evidence>
<proteinExistence type="predicted"/>
<reference evidence="2 3" key="1">
    <citation type="submission" date="2024-06" db="EMBL/GenBank/DDBJ databases">
        <title>A chromosome level genome sequence of Diviner's sage (Salvia divinorum).</title>
        <authorList>
            <person name="Ford S.A."/>
            <person name="Ro D.-K."/>
            <person name="Ness R.W."/>
            <person name="Phillips M.A."/>
        </authorList>
    </citation>
    <scope>NUCLEOTIDE SEQUENCE [LARGE SCALE GENOMIC DNA]</scope>
    <source>
        <strain evidence="2">SAF-2024a</strain>
        <tissue evidence="2">Leaf</tissue>
    </source>
</reference>
<organism evidence="2 3">
    <name type="scientific">Salvia divinorum</name>
    <name type="common">Maria pastora</name>
    <name type="synonym">Diviner's sage</name>
    <dbReference type="NCBI Taxonomy" id="28513"/>
    <lineage>
        <taxon>Eukaryota</taxon>
        <taxon>Viridiplantae</taxon>
        <taxon>Streptophyta</taxon>
        <taxon>Embryophyta</taxon>
        <taxon>Tracheophyta</taxon>
        <taxon>Spermatophyta</taxon>
        <taxon>Magnoliopsida</taxon>
        <taxon>eudicotyledons</taxon>
        <taxon>Gunneridae</taxon>
        <taxon>Pentapetalae</taxon>
        <taxon>asterids</taxon>
        <taxon>lamiids</taxon>
        <taxon>Lamiales</taxon>
        <taxon>Lamiaceae</taxon>
        <taxon>Nepetoideae</taxon>
        <taxon>Mentheae</taxon>
        <taxon>Salviinae</taxon>
        <taxon>Salvia</taxon>
        <taxon>Salvia subgen. Calosphace</taxon>
    </lineage>
</organism>
<dbReference type="InterPro" id="IPR006527">
    <property type="entry name" value="F-box-assoc_dom_typ1"/>
</dbReference>
<dbReference type="PANTHER" id="PTHR31672">
    <property type="entry name" value="BNACNNG10540D PROTEIN"/>
    <property type="match status" value="1"/>
</dbReference>
<protein>
    <submittedName>
        <fullName evidence="2">F-box/kelch-repeat protein-like protein</fullName>
    </submittedName>
</protein>
<dbReference type="Gene3D" id="1.20.1280.50">
    <property type="match status" value="1"/>
</dbReference>
<comment type="caution">
    <text evidence="2">The sequence shown here is derived from an EMBL/GenBank/DDBJ whole genome shotgun (WGS) entry which is preliminary data.</text>
</comment>
<dbReference type="InterPro" id="IPR001810">
    <property type="entry name" value="F-box_dom"/>
</dbReference>
<dbReference type="Pfam" id="PF00646">
    <property type="entry name" value="F-box"/>
    <property type="match status" value="1"/>
</dbReference>
<dbReference type="NCBIfam" id="TIGR01640">
    <property type="entry name" value="F_box_assoc_1"/>
    <property type="match status" value="1"/>
</dbReference>
<evidence type="ECO:0000313" key="3">
    <source>
        <dbReference type="Proteomes" id="UP001567538"/>
    </source>
</evidence>
<name>A0ABD1HM65_SALDI</name>
<evidence type="ECO:0000259" key="1">
    <source>
        <dbReference type="SMART" id="SM00256"/>
    </source>
</evidence>
<dbReference type="Proteomes" id="UP001567538">
    <property type="component" value="Unassembled WGS sequence"/>
</dbReference>
<dbReference type="AlphaFoldDB" id="A0ABD1HM65"/>
<keyword evidence="3" id="KW-1185">Reference proteome</keyword>
<dbReference type="SMART" id="SM00256">
    <property type="entry name" value="FBOX"/>
    <property type="match status" value="1"/>
</dbReference>
<feature type="domain" description="F-box" evidence="1">
    <location>
        <begin position="9"/>
        <end position="49"/>
    </location>
</feature>
<gene>
    <name evidence="2" type="ORF">AAHA92_08123</name>
</gene>
<sequence>MGEDCFKYLPSEIVVNILSRLPARDAMICKCVCKSWLDLVATPEFVNCHMSRSVPGIAVEADSKSYDVMEIVDEIGDFDEEYHWYAAFNFKLPFDEPIHSSANGLIFLSGVGHGDLILCNPVTRDYIKLPSPRQPISKDQFELESFGFGVSRTTGQYKVVRVFEERPLCQYECQVYTVGTGTWRKVPSGSPYRLFGRLGGLLFNGNLHWRVIEKIAGDLVEWIYYLDLETERVSTFSTPYHGIMPYLKTPCVLRDCLCLCYTTNDFELAIWSMKEYGDEKSWTKEVFTGKAYGGYVVFHACPIKVFENGDILLECDRDKLSYYSNTTKTYYDFSILEDRDVYISITMYSPSFLTLKNFVMENVSSF</sequence>
<dbReference type="InterPro" id="IPR017451">
    <property type="entry name" value="F-box-assoc_interact_dom"/>
</dbReference>
<dbReference type="PANTHER" id="PTHR31672:SF13">
    <property type="entry name" value="F-BOX PROTEIN CPR30-LIKE"/>
    <property type="match status" value="1"/>
</dbReference>
<dbReference type="SUPFAM" id="SSF81383">
    <property type="entry name" value="F-box domain"/>
    <property type="match status" value="1"/>
</dbReference>
<dbReference type="InterPro" id="IPR050796">
    <property type="entry name" value="SCF_F-box_component"/>
</dbReference>
<dbReference type="EMBL" id="JBEAFC010000004">
    <property type="protein sequence ID" value="KAL1557563.1"/>
    <property type="molecule type" value="Genomic_DNA"/>
</dbReference>